<reference evidence="1 2" key="1">
    <citation type="submission" date="2018-06" db="EMBL/GenBank/DDBJ databases">
        <title>Complete genome sequence of Paracoccus mutanolyticus strain RSP-02 isolated from cellulosic waste.</title>
        <authorList>
            <person name="Amrutha R.N."/>
            <person name="Shrivastav A."/>
            <person name="Buddana S.K."/>
            <person name="Deshpande U."/>
            <person name="Prakasham R.S."/>
        </authorList>
    </citation>
    <scope>NUCLEOTIDE SEQUENCE [LARGE SCALE GENOMIC DNA]</scope>
    <source>
        <strain evidence="1 2">RSP-02</strain>
    </source>
</reference>
<sequence>MTHPFAADIVIMFGGYVEHVFDLDQPYDPPLEVERREGGRFHNEACTVHRIIQLTAPEGLNAVPAGAA</sequence>
<proteinExistence type="predicted"/>
<evidence type="ECO:0000313" key="2">
    <source>
        <dbReference type="Proteomes" id="UP000249922"/>
    </source>
</evidence>
<dbReference type="EMBL" id="CP030239">
    <property type="protein sequence ID" value="AWX94326.1"/>
    <property type="molecule type" value="Genomic_DNA"/>
</dbReference>
<gene>
    <name evidence="1" type="ORF">DPM13_19405</name>
</gene>
<accession>A0ABN5MC10</accession>
<dbReference type="Proteomes" id="UP000249922">
    <property type="component" value="Chromosome"/>
</dbReference>
<name>A0ABN5MC10_9RHOB</name>
<protein>
    <submittedName>
        <fullName evidence="1">Uncharacterized protein</fullName>
    </submittedName>
</protein>
<organism evidence="1 2">
    <name type="scientific">Paracoccus mutanolyticus</name>
    <dbReference type="NCBI Taxonomy" id="1499308"/>
    <lineage>
        <taxon>Bacteria</taxon>
        <taxon>Pseudomonadati</taxon>
        <taxon>Pseudomonadota</taxon>
        <taxon>Alphaproteobacteria</taxon>
        <taxon>Rhodobacterales</taxon>
        <taxon>Paracoccaceae</taxon>
        <taxon>Paracoccus</taxon>
    </lineage>
</organism>
<evidence type="ECO:0000313" key="1">
    <source>
        <dbReference type="EMBL" id="AWX94326.1"/>
    </source>
</evidence>
<keyword evidence="2" id="KW-1185">Reference proteome</keyword>